<dbReference type="PANTHER" id="PTHR18964">
    <property type="entry name" value="ROK (REPRESSOR, ORF, KINASE) FAMILY"/>
    <property type="match status" value="1"/>
</dbReference>
<gene>
    <name evidence="3" type="ORF">SAMN06309945_1460</name>
</gene>
<dbReference type="InterPro" id="IPR043129">
    <property type="entry name" value="ATPase_NBD"/>
</dbReference>
<feature type="region of interest" description="Disordered" evidence="2">
    <location>
        <begin position="279"/>
        <end position="307"/>
    </location>
</feature>
<dbReference type="InterPro" id="IPR000600">
    <property type="entry name" value="ROK"/>
</dbReference>
<dbReference type="Proteomes" id="UP000190857">
    <property type="component" value="Unassembled WGS sequence"/>
</dbReference>
<dbReference type="NCBIfam" id="NF045942">
    <property type="entry name" value="PolPhglucPhase"/>
    <property type="match status" value="1"/>
</dbReference>
<keyword evidence="4" id="KW-1185">Reference proteome</keyword>
<dbReference type="OrthoDB" id="849313at2"/>
<feature type="compositionally biased region" description="Low complexity" evidence="2">
    <location>
        <begin position="12"/>
        <end position="21"/>
    </location>
</feature>
<dbReference type="GO" id="GO:0016301">
    <property type="term" value="F:kinase activity"/>
    <property type="evidence" value="ECO:0007669"/>
    <property type="project" value="UniProtKB-KW"/>
</dbReference>
<keyword evidence="3" id="KW-0418">Kinase</keyword>
<name>A0A1T5JDZ8_9MICO</name>
<proteinExistence type="inferred from homology"/>
<evidence type="ECO:0000256" key="2">
    <source>
        <dbReference type="SAM" id="MobiDB-lite"/>
    </source>
</evidence>
<dbReference type="PANTHER" id="PTHR18964:SF146">
    <property type="entry name" value="POLYPHOSPHATE GLUCOKINASE"/>
    <property type="match status" value="1"/>
</dbReference>
<dbReference type="RefSeq" id="WP_079727486.1">
    <property type="nucleotide sequence ID" value="NZ_FUZP01000001.1"/>
</dbReference>
<dbReference type="Gene3D" id="3.30.420.40">
    <property type="match status" value="2"/>
</dbReference>
<sequence length="307" mass="31611">MAKTTSGTPIPAQTASDTDVSSASTKTAIGIDIGGTGIKGAIIDLASGELLTDRIKVPTPDGGKPADILQTTVDLLKQLDPPSADTPVGVCFPAIVKHGKTLSAANVSKKWIGLDAEKQFEDALGREITFVNDADAAGYAESAFGAAKDQEGLTIMTTLGTGIGGALIFNGVLIPNAELGHLEIDGHDAESKASYGAKERDDLSWEHWAKRLQKYYDKLEFLFSPDLFIVGGGVSKHHEKFLPLLSLNTPIVPARHRNNAGILGAAALAVHGDAAAHVGSTSAGAGATSDSDGASGEKMADSGAAKK</sequence>
<accession>A0A1T5JDZ8</accession>
<feature type="compositionally biased region" description="Low complexity" evidence="2">
    <location>
        <begin position="279"/>
        <end position="296"/>
    </location>
</feature>
<dbReference type="EMBL" id="FUZP01000001">
    <property type="protein sequence ID" value="SKC49661.1"/>
    <property type="molecule type" value="Genomic_DNA"/>
</dbReference>
<evidence type="ECO:0000313" key="3">
    <source>
        <dbReference type="EMBL" id="SKC49661.1"/>
    </source>
</evidence>
<feature type="region of interest" description="Disordered" evidence="2">
    <location>
        <begin position="1"/>
        <end position="21"/>
    </location>
</feature>
<dbReference type="Pfam" id="PF00480">
    <property type="entry name" value="ROK"/>
    <property type="match status" value="1"/>
</dbReference>
<comment type="similarity">
    <text evidence="1">Belongs to the ROK (NagC/XylR) family.</text>
</comment>
<organism evidence="3 4">
    <name type="scientific">Okibacterium fritillariae</name>
    <dbReference type="NCBI Taxonomy" id="123320"/>
    <lineage>
        <taxon>Bacteria</taxon>
        <taxon>Bacillati</taxon>
        <taxon>Actinomycetota</taxon>
        <taxon>Actinomycetes</taxon>
        <taxon>Micrococcales</taxon>
        <taxon>Microbacteriaceae</taxon>
        <taxon>Okibacterium</taxon>
    </lineage>
</organism>
<dbReference type="AlphaFoldDB" id="A0A1T5JDZ8"/>
<keyword evidence="3" id="KW-0808">Transferase</keyword>
<protein>
    <submittedName>
        <fullName evidence="3">Polyphosphate glucokinase</fullName>
    </submittedName>
</protein>
<evidence type="ECO:0000313" key="4">
    <source>
        <dbReference type="Proteomes" id="UP000190857"/>
    </source>
</evidence>
<dbReference type="SUPFAM" id="SSF53067">
    <property type="entry name" value="Actin-like ATPase domain"/>
    <property type="match status" value="1"/>
</dbReference>
<dbReference type="CDD" id="cd24058">
    <property type="entry name" value="ASKHA_NBD_ROK_PPGK"/>
    <property type="match status" value="1"/>
</dbReference>
<evidence type="ECO:0000256" key="1">
    <source>
        <dbReference type="ARBA" id="ARBA00006479"/>
    </source>
</evidence>
<reference evidence="3 4" key="1">
    <citation type="submission" date="2017-02" db="EMBL/GenBank/DDBJ databases">
        <authorList>
            <person name="Peterson S.W."/>
        </authorList>
    </citation>
    <scope>NUCLEOTIDE SEQUENCE [LARGE SCALE GENOMIC DNA]</scope>
    <source>
        <strain evidence="3 4">VKM Ac-2059</strain>
    </source>
</reference>
<dbReference type="STRING" id="123320.SAMN06309945_1460"/>